<organism evidence="1 2">
    <name type="scientific">Polynucleobacter cosmopolitanus</name>
    <dbReference type="NCBI Taxonomy" id="351345"/>
    <lineage>
        <taxon>Bacteria</taxon>
        <taxon>Pseudomonadati</taxon>
        <taxon>Pseudomonadota</taxon>
        <taxon>Betaproteobacteria</taxon>
        <taxon>Burkholderiales</taxon>
        <taxon>Burkholderiaceae</taxon>
        <taxon>Polynucleobacter</taxon>
    </lineage>
</organism>
<evidence type="ECO:0000313" key="1">
    <source>
        <dbReference type="EMBL" id="OXL14634.1"/>
    </source>
</evidence>
<dbReference type="RefSeq" id="WP_089516677.1">
    <property type="nucleotide sequence ID" value="NZ_NJGG01000003.1"/>
</dbReference>
<dbReference type="AlphaFoldDB" id="A0A229FRQ0"/>
<gene>
    <name evidence="1" type="ORF">AOC33_09040</name>
</gene>
<keyword evidence="2" id="KW-1185">Reference proteome</keyword>
<dbReference type="EMBL" id="NJGG01000003">
    <property type="protein sequence ID" value="OXL14634.1"/>
    <property type="molecule type" value="Genomic_DNA"/>
</dbReference>
<dbReference type="Proteomes" id="UP000215188">
    <property type="component" value="Unassembled WGS sequence"/>
</dbReference>
<reference evidence="1 2" key="1">
    <citation type="submission" date="2017-06" db="EMBL/GenBank/DDBJ databases">
        <title>Reclassification of a Polynucleobacter cosmopolitanus strain isolated from tropical Lake Victoria as Polynucleobacter victoriensis comb. nov.</title>
        <authorList>
            <person name="Hahn M.W."/>
        </authorList>
    </citation>
    <scope>NUCLEOTIDE SEQUENCE [LARGE SCALE GENOMIC DNA]</scope>
    <source>
        <strain evidence="1 2">MWH-MoIso2</strain>
    </source>
</reference>
<comment type="caution">
    <text evidence="1">The sequence shown here is derived from an EMBL/GenBank/DDBJ whole genome shotgun (WGS) entry which is preliminary data.</text>
</comment>
<evidence type="ECO:0000313" key="2">
    <source>
        <dbReference type="Proteomes" id="UP000215188"/>
    </source>
</evidence>
<name>A0A229FRQ0_9BURK</name>
<protein>
    <submittedName>
        <fullName evidence="1">Uncharacterized protein</fullName>
    </submittedName>
</protein>
<accession>A0A229FRQ0</accession>
<sequence length="459" mass="48163">MQELIAQGNLVLNTGSNGTDQADPILGNINISGTLTLNGTLNANTISVIGDVMLNGTIRTTGNQTWTGPNSIILTGNSSLIAGQNSNGVDVPGGDLDIGRKIYSYIETTAVNGVVTVIPTGTRRGIYVGTKEGSAQHDLSLQASNDVTIANDIGLAPGVNRTINSNLDAHGLIYDLNVVAGRDINIYADISTQFEQQYQAGLGRSINIGSIPATSIHNQVNWNLSGATGYSAFDPAYVKENNASLVRTLISVDPKIQFNSPVNDQVEGTHSLVTIAIARDRAQNAEVIFSSTVGAQRKLYSVSARTLEYLEGEQAPSVRGTVSLGGSVNTVANQTYESKIFEILGNAGIALSSDSGKIRVLAASYQMTVGMSLSYSFSNPPEISTGPGLIRLADVLRDVPSTDVSAGVLSGKLMRMAVFSDESNNSAVEAQVSVGEIEDGKSANCAPNSTADECQVTWQ</sequence>
<proteinExistence type="predicted"/>